<dbReference type="Proteomes" id="UP000032024">
    <property type="component" value="Chromosome"/>
</dbReference>
<dbReference type="AlphaFoldDB" id="A0AAN0WAG4"/>
<organism evidence="1 2">
    <name type="scientific">Heyndrickxia coagulans</name>
    <name type="common">Weizmannia coagulans</name>
    <dbReference type="NCBI Taxonomy" id="1398"/>
    <lineage>
        <taxon>Bacteria</taxon>
        <taxon>Bacillati</taxon>
        <taxon>Bacillota</taxon>
        <taxon>Bacilli</taxon>
        <taxon>Bacillales</taxon>
        <taxon>Bacillaceae</taxon>
        <taxon>Heyndrickxia</taxon>
    </lineage>
</organism>
<accession>A0AAN0WAG4</accession>
<reference evidence="2" key="1">
    <citation type="submission" date="2015-01" db="EMBL/GenBank/DDBJ databases">
        <title>Comparative genome analysis of Bacillus coagulans HM-08, Clostridium butyricum HM-68, Bacillus subtilis HM-66 and Bacillus paralicheniformis BL-09.</title>
        <authorList>
            <person name="Zhang H."/>
        </authorList>
    </citation>
    <scope>NUCLEOTIDE SEQUENCE [LARGE SCALE GENOMIC DNA]</scope>
    <source>
        <strain evidence="2">HM-08</strain>
    </source>
</reference>
<keyword evidence="2" id="KW-1185">Reference proteome</keyword>
<sequence>MRKPCLAGVDRLLLLTCQASIKKSDLKEGRCREQASLSFLSLMGNQRLLYK</sequence>
<proteinExistence type="predicted"/>
<evidence type="ECO:0000313" key="2">
    <source>
        <dbReference type="Proteomes" id="UP000032024"/>
    </source>
</evidence>
<dbReference type="EMBL" id="CP010525">
    <property type="protein sequence ID" value="AJO21151.1"/>
    <property type="molecule type" value="Genomic_DNA"/>
</dbReference>
<evidence type="ECO:0000313" key="1">
    <source>
        <dbReference type="EMBL" id="AJO21151.1"/>
    </source>
</evidence>
<name>A0AAN0WAG4_HEYCO</name>
<protein>
    <submittedName>
        <fullName evidence="1">Uncharacterized protein</fullName>
    </submittedName>
</protein>
<gene>
    <name evidence="1" type="ORF">SB48_HM08orf00542</name>
</gene>